<dbReference type="SMART" id="SM00481">
    <property type="entry name" value="POLIIIAc"/>
    <property type="match status" value="1"/>
</dbReference>
<sequence length="275" mass="30263">MTQQYDLHCHSYYSDGALSPADLVSRAHEFGVSHLALTDHDSIAGLAEARQAITAQNSPLKLISGTEITCRWEQFEVHLVALNFDEQAPSIVELLSVQQQRRRERYQAMVAKLHNAGIDVQPPLAQAMTMPTRKHLADALVEGGWVSSFETAFRRYLGKGQQAYIATEWVSLADAAASVKAAGGVSVIAHPHAYQLSNKWLRRLLHEAKAAGVDGVEVAIGTQAPGQREALATFAEEIGLLASVGSDFHYPARWRELGKNLCLPERCVPIWTKWS</sequence>
<organism evidence="2 3">
    <name type="scientific">Pseudidiomarina gelatinasegens</name>
    <dbReference type="NCBI Taxonomy" id="2487740"/>
    <lineage>
        <taxon>Bacteria</taxon>
        <taxon>Pseudomonadati</taxon>
        <taxon>Pseudomonadota</taxon>
        <taxon>Gammaproteobacteria</taxon>
        <taxon>Alteromonadales</taxon>
        <taxon>Idiomarinaceae</taxon>
        <taxon>Pseudidiomarina</taxon>
    </lineage>
</organism>
<proteinExistence type="predicted"/>
<comment type="caution">
    <text evidence="2">The sequence shown here is derived from an EMBL/GenBank/DDBJ whole genome shotgun (WGS) entry which is preliminary data.</text>
</comment>
<dbReference type="AlphaFoldDB" id="A0A451GF99"/>
<dbReference type="GO" id="GO:0035312">
    <property type="term" value="F:5'-3' DNA exonuclease activity"/>
    <property type="evidence" value="ECO:0007669"/>
    <property type="project" value="TreeGrafter"/>
</dbReference>
<dbReference type="RefSeq" id="WP_128352103.1">
    <property type="nucleotide sequence ID" value="NZ_JBLXIM010000001.1"/>
</dbReference>
<dbReference type="InterPro" id="IPR003141">
    <property type="entry name" value="Pol/His_phosphatase_N"/>
</dbReference>
<dbReference type="Gene3D" id="3.20.20.140">
    <property type="entry name" value="Metal-dependent hydrolases"/>
    <property type="match status" value="1"/>
</dbReference>
<protein>
    <submittedName>
        <fullName evidence="2">PHP domain-containing protein</fullName>
    </submittedName>
</protein>
<dbReference type="InterPro" id="IPR016195">
    <property type="entry name" value="Pol/histidinol_Pase-like"/>
</dbReference>
<dbReference type="PANTHER" id="PTHR42924:SF3">
    <property type="entry name" value="POLYMERASE_HISTIDINOL PHOSPHATASE N-TERMINAL DOMAIN-CONTAINING PROTEIN"/>
    <property type="match status" value="1"/>
</dbReference>
<evidence type="ECO:0000259" key="1">
    <source>
        <dbReference type="SMART" id="SM00481"/>
    </source>
</evidence>
<dbReference type="Proteomes" id="UP000288789">
    <property type="component" value="Unassembled WGS sequence"/>
</dbReference>
<evidence type="ECO:0000313" key="2">
    <source>
        <dbReference type="EMBL" id="RWU11819.1"/>
    </source>
</evidence>
<accession>A0A451GF99</accession>
<feature type="domain" description="Polymerase/histidinol phosphatase N-terminal" evidence="1">
    <location>
        <begin position="5"/>
        <end position="72"/>
    </location>
</feature>
<evidence type="ECO:0000313" key="3">
    <source>
        <dbReference type="Proteomes" id="UP000288789"/>
    </source>
</evidence>
<keyword evidence="3" id="KW-1185">Reference proteome</keyword>
<dbReference type="SUPFAM" id="SSF89550">
    <property type="entry name" value="PHP domain-like"/>
    <property type="match status" value="1"/>
</dbReference>
<dbReference type="PANTHER" id="PTHR42924">
    <property type="entry name" value="EXONUCLEASE"/>
    <property type="match status" value="1"/>
</dbReference>
<gene>
    <name evidence="2" type="ORF">EGC76_05550</name>
</gene>
<dbReference type="Gene3D" id="1.10.150.650">
    <property type="match status" value="1"/>
</dbReference>
<reference evidence="2 3" key="1">
    <citation type="submission" date="2018-12" db="EMBL/GenBank/DDBJ databases">
        <authorList>
            <person name="Li A."/>
            <person name="Zhang M."/>
            <person name="Zhu H."/>
        </authorList>
    </citation>
    <scope>NUCLEOTIDE SEQUENCE [LARGE SCALE GENOMIC DNA]</scope>
    <source>
        <strain evidence="2 3">R04H25</strain>
    </source>
</reference>
<name>A0A451GF99_9GAMM</name>
<dbReference type="EMBL" id="RSFE01000003">
    <property type="protein sequence ID" value="RWU11819.1"/>
    <property type="molecule type" value="Genomic_DNA"/>
</dbReference>
<dbReference type="OrthoDB" id="9804333at2"/>
<dbReference type="Pfam" id="PF02811">
    <property type="entry name" value="PHP"/>
    <property type="match status" value="1"/>
</dbReference>
<dbReference type="GO" id="GO:0004534">
    <property type="term" value="F:5'-3' RNA exonuclease activity"/>
    <property type="evidence" value="ECO:0007669"/>
    <property type="project" value="TreeGrafter"/>
</dbReference>
<dbReference type="CDD" id="cd07438">
    <property type="entry name" value="PHP_HisPPase_AMP"/>
    <property type="match status" value="1"/>
</dbReference>
<dbReference type="InterPro" id="IPR052018">
    <property type="entry name" value="PHP_domain"/>
</dbReference>
<dbReference type="InterPro" id="IPR004013">
    <property type="entry name" value="PHP_dom"/>
</dbReference>